<comment type="caution">
    <text evidence="10">The sequence shown here is derived from an EMBL/GenBank/DDBJ whole genome shotgun (WGS) entry which is preliminary data.</text>
</comment>
<dbReference type="InterPro" id="IPR003495">
    <property type="entry name" value="CobW/HypB/UreG_nucleotide-bd"/>
</dbReference>
<gene>
    <name evidence="10" type="ORF">E6C76_20935</name>
</gene>
<keyword evidence="3" id="KW-0143">Chaperone</keyword>
<feature type="domain" description="CobW C-terminal" evidence="9">
    <location>
        <begin position="231"/>
        <end position="326"/>
    </location>
</feature>
<protein>
    <submittedName>
        <fullName evidence="10">GTP-binding protein</fullName>
    </submittedName>
</protein>
<comment type="catalytic activity">
    <reaction evidence="6">
        <text>GTP + H2O = GDP + phosphate + H(+)</text>
        <dbReference type="Rhea" id="RHEA:19669"/>
        <dbReference type="ChEBI" id="CHEBI:15377"/>
        <dbReference type="ChEBI" id="CHEBI:15378"/>
        <dbReference type="ChEBI" id="CHEBI:37565"/>
        <dbReference type="ChEBI" id="CHEBI:43474"/>
        <dbReference type="ChEBI" id="CHEBI:58189"/>
    </reaction>
    <physiologicalReaction direction="left-to-right" evidence="6">
        <dbReference type="Rhea" id="RHEA:19670"/>
    </physiologicalReaction>
</comment>
<dbReference type="SUPFAM" id="SSF52540">
    <property type="entry name" value="P-loop containing nucleoside triphosphate hydrolases"/>
    <property type="match status" value="1"/>
</dbReference>
<dbReference type="SUPFAM" id="SSF90002">
    <property type="entry name" value="Hypothetical protein YjiA, C-terminal domain"/>
    <property type="match status" value="1"/>
</dbReference>
<evidence type="ECO:0000256" key="5">
    <source>
        <dbReference type="ARBA" id="ARBA00045658"/>
    </source>
</evidence>
<dbReference type="CDD" id="cd03112">
    <property type="entry name" value="CobW-like"/>
    <property type="match status" value="1"/>
</dbReference>
<dbReference type="PANTHER" id="PTHR13748:SF62">
    <property type="entry name" value="COBW DOMAIN-CONTAINING PROTEIN"/>
    <property type="match status" value="1"/>
</dbReference>
<dbReference type="GO" id="GO:0005737">
    <property type="term" value="C:cytoplasm"/>
    <property type="evidence" value="ECO:0007669"/>
    <property type="project" value="TreeGrafter"/>
</dbReference>
<dbReference type="Gene3D" id="3.30.1220.10">
    <property type="entry name" value="CobW-like, C-terminal domain"/>
    <property type="match status" value="1"/>
</dbReference>
<dbReference type="PANTHER" id="PTHR13748">
    <property type="entry name" value="COBW-RELATED"/>
    <property type="match status" value="1"/>
</dbReference>
<dbReference type="Proteomes" id="UP000308430">
    <property type="component" value="Unassembled WGS sequence"/>
</dbReference>
<comment type="function">
    <text evidence="5">Zinc chaperone that directly transfers zinc cofactor to target proteins, thereby activating them. Zinc is transferred from the CXCC motif in the GTPase domain to the zinc binding site in target proteins in a process requiring GTP hydrolysis.</text>
</comment>
<evidence type="ECO:0000256" key="6">
    <source>
        <dbReference type="ARBA" id="ARBA00049117"/>
    </source>
</evidence>
<evidence type="ECO:0000313" key="10">
    <source>
        <dbReference type="EMBL" id="THF61062.1"/>
    </source>
</evidence>
<dbReference type="GO" id="GO:0000166">
    <property type="term" value="F:nucleotide binding"/>
    <property type="evidence" value="ECO:0007669"/>
    <property type="project" value="UniProtKB-KW"/>
</dbReference>
<dbReference type="InterPro" id="IPR027417">
    <property type="entry name" value="P-loop_NTPase"/>
</dbReference>
<dbReference type="EMBL" id="SSOC01000010">
    <property type="protein sequence ID" value="THF61062.1"/>
    <property type="molecule type" value="Genomic_DNA"/>
</dbReference>
<accession>A0A4S4API0</accession>
<evidence type="ECO:0000256" key="3">
    <source>
        <dbReference type="ARBA" id="ARBA00023186"/>
    </source>
</evidence>
<dbReference type="Pfam" id="PF02492">
    <property type="entry name" value="cobW"/>
    <property type="match status" value="1"/>
</dbReference>
<evidence type="ECO:0000256" key="7">
    <source>
        <dbReference type="SAM" id="Coils"/>
    </source>
</evidence>
<evidence type="ECO:0000256" key="1">
    <source>
        <dbReference type="ARBA" id="ARBA00022741"/>
    </source>
</evidence>
<proteinExistence type="inferred from homology"/>
<evidence type="ECO:0000256" key="2">
    <source>
        <dbReference type="ARBA" id="ARBA00022801"/>
    </source>
</evidence>
<keyword evidence="7" id="KW-0175">Coiled coil</keyword>
<organism evidence="10 11">
    <name type="scientific">Pseudothauera nasutitermitis</name>
    <dbReference type="NCBI Taxonomy" id="2565930"/>
    <lineage>
        <taxon>Bacteria</taxon>
        <taxon>Pseudomonadati</taxon>
        <taxon>Pseudomonadota</taxon>
        <taxon>Betaproteobacteria</taxon>
        <taxon>Rhodocyclales</taxon>
        <taxon>Zoogloeaceae</taxon>
        <taxon>Pseudothauera</taxon>
    </lineage>
</organism>
<feature type="region of interest" description="Disordered" evidence="8">
    <location>
        <begin position="204"/>
        <end position="224"/>
    </location>
</feature>
<dbReference type="InterPro" id="IPR036627">
    <property type="entry name" value="CobW-likC_sf"/>
</dbReference>
<dbReference type="InterPro" id="IPR011629">
    <property type="entry name" value="CobW-like_C"/>
</dbReference>
<feature type="coiled-coil region" evidence="7">
    <location>
        <begin position="311"/>
        <end position="338"/>
    </location>
</feature>
<dbReference type="Gene3D" id="3.40.50.300">
    <property type="entry name" value="P-loop containing nucleotide triphosphate hydrolases"/>
    <property type="match status" value="1"/>
</dbReference>
<dbReference type="GO" id="GO:0016787">
    <property type="term" value="F:hydrolase activity"/>
    <property type="evidence" value="ECO:0007669"/>
    <property type="project" value="UniProtKB-KW"/>
</dbReference>
<dbReference type="SMART" id="SM00833">
    <property type="entry name" value="CobW_C"/>
    <property type="match status" value="1"/>
</dbReference>
<dbReference type="InterPro" id="IPR051316">
    <property type="entry name" value="Zinc-reg_GTPase_activator"/>
</dbReference>
<comment type="similarity">
    <text evidence="4">Belongs to the SIMIBI class G3E GTPase family. ZNG1 subfamily.</text>
</comment>
<sequence length="348" mass="37841">MARTPVTLLTGFLGSGKTTLLNRALRDPRLRGTVVIVNEFGEIGLDHELIEASSDAVVLLQNGCLCCSVRGDLVNTLIDLHQRQLQGELPAFDHVVIETSGLAEPTPVAEVLLAAAGVKPCFSLAGIVATVDAVNGQDTLDAHEQSVKQVALADRIVVTKSDLHADDGLIERLKRLNPASEVVDVHEADPAALIRASHGSGFEPGWRPAAPAPHRPGLRGQDARSRHDERIGRFSIVRDEPWDLDMLRLFLDALAANAGPALLRVKGIINVEGSPERPAVIHGAQQLVHSLAWLDRWPSEDRRTRIVFITLDQAAGDIEELVADIERLSRRTRAARERAARPHDGVRQ</sequence>
<name>A0A4S4API0_9RHOO</name>
<dbReference type="Pfam" id="PF07683">
    <property type="entry name" value="CobW_C"/>
    <property type="match status" value="1"/>
</dbReference>
<keyword evidence="2" id="KW-0378">Hydrolase</keyword>
<reference evidence="10 11" key="1">
    <citation type="submission" date="2019-04" db="EMBL/GenBank/DDBJ databases">
        <title>Azoarcus nasutitermitis sp. nov. isolated from termite nest.</title>
        <authorList>
            <person name="Lin S.-Y."/>
            <person name="Hameed A."/>
            <person name="Hsu Y.-H."/>
            <person name="Young C.-C."/>
        </authorList>
    </citation>
    <scope>NUCLEOTIDE SEQUENCE [LARGE SCALE GENOMIC DNA]</scope>
    <source>
        <strain evidence="10 11">CC-YHH838</strain>
    </source>
</reference>
<keyword evidence="11" id="KW-1185">Reference proteome</keyword>
<evidence type="ECO:0000256" key="8">
    <source>
        <dbReference type="SAM" id="MobiDB-lite"/>
    </source>
</evidence>
<dbReference type="AlphaFoldDB" id="A0A4S4API0"/>
<dbReference type="RefSeq" id="WP_136350216.1">
    <property type="nucleotide sequence ID" value="NZ_SSOC01000010.1"/>
</dbReference>
<evidence type="ECO:0000256" key="4">
    <source>
        <dbReference type="ARBA" id="ARBA00034320"/>
    </source>
</evidence>
<evidence type="ECO:0000259" key="9">
    <source>
        <dbReference type="SMART" id="SM00833"/>
    </source>
</evidence>
<dbReference type="OrthoDB" id="9808822at2"/>
<evidence type="ECO:0000313" key="11">
    <source>
        <dbReference type="Proteomes" id="UP000308430"/>
    </source>
</evidence>
<keyword evidence="1" id="KW-0547">Nucleotide-binding</keyword>